<reference evidence="2 3" key="1">
    <citation type="journal article" date="2010" name="Stand. Genomic Sci.">
        <title>Complete genome sequence of Ilyobacter polytropus type strain (CuHbu1).</title>
        <authorList>
            <person name="Sikorski J."/>
            <person name="Chertkov O."/>
            <person name="Lapidus A."/>
            <person name="Nolan M."/>
            <person name="Lucas S."/>
            <person name="Del Rio T.G."/>
            <person name="Tice H."/>
            <person name="Cheng J.F."/>
            <person name="Tapia R."/>
            <person name="Han C."/>
            <person name="Goodwin L."/>
            <person name="Pitluck S."/>
            <person name="Liolios K."/>
            <person name="Ivanova N."/>
            <person name="Mavromatis K."/>
            <person name="Mikhailova N."/>
            <person name="Pati A."/>
            <person name="Chen A."/>
            <person name="Palaniappan K."/>
            <person name="Land M."/>
            <person name="Hauser L."/>
            <person name="Chang Y.J."/>
            <person name="Jeffries C.D."/>
            <person name="Brambilla E."/>
            <person name="Yasawong M."/>
            <person name="Rohde M."/>
            <person name="Pukall R."/>
            <person name="Spring S."/>
            <person name="Goker M."/>
            <person name="Woyke T."/>
            <person name="Bristow J."/>
            <person name="Eisen J.A."/>
            <person name="Markowitz V."/>
            <person name="Hugenholtz P."/>
            <person name="Kyrpides N.C."/>
            <person name="Klenk H.P."/>
        </authorList>
    </citation>
    <scope>NUCLEOTIDE SEQUENCE [LARGE SCALE GENOMIC DNA]</scope>
    <source>
        <strain evidence="3">ATCC 51220 / DSM 2926 / LMG 16218 / CuHBu1</strain>
    </source>
</reference>
<sequence length="503" mass="59367">MKKYTIAAFIMAVFYLGALPYNKLYAMGSKKEKVLKEEVQDINPYGGKSKKVDYKIVSEKINLNENNVSEVYKEIVKSINTAGVRRYPDSYRGEDYEILTGETLNVSFPEPGEYKVEIIESPYLSRSSVVVKNQNIFFETGYQGEYILNVTKDGMFYKRFRVNSKLKYSFTQEKNYDIILNSYENEKLDILLTSVKLSRVAFPDALYHKDTAFMILEKTLVSKKMAEAEEAAKFIRNNFQLDFMEKKQLFYFDMEIAKDDPFKYRDFLEKNIHEPGFSDKLVNIILSGKTLREKDELFLKKTYSETLNPEIAVYLGKWYMDKGNIIDAERYLIYGKEYYTLCMLYLQNEDLDRFDATLSKVSEDKVHQLKKEREIYHRAKLIKKEVDLGDEKYQGENYEEAVLFYKRAEEKDIEAARKLDTDMKIGMSYYYITRYEDAANYFEKAMESEKTPMKKAEIAYLTGVCYYRMQDKEKSMKTFEKLAKDYPGTTWSKKAMVYIIRLR</sequence>
<dbReference type="AlphaFoldDB" id="E3H5Z7"/>
<evidence type="ECO:0000313" key="3">
    <source>
        <dbReference type="Proteomes" id="UP000006875"/>
    </source>
</evidence>
<dbReference type="eggNOG" id="COG1729">
    <property type="taxonomic scope" value="Bacteria"/>
</dbReference>
<dbReference type="PROSITE" id="PS50005">
    <property type="entry name" value="TPR"/>
    <property type="match status" value="2"/>
</dbReference>
<dbReference type="Pfam" id="PF13174">
    <property type="entry name" value="TPR_6"/>
    <property type="match status" value="1"/>
</dbReference>
<keyword evidence="3" id="KW-1185">Reference proteome</keyword>
<feature type="repeat" description="TPR" evidence="1">
    <location>
        <begin position="456"/>
        <end position="489"/>
    </location>
</feature>
<dbReference type="KEGG" id="ipo:Ilyop_0499"/>
<evidence type="ECO:0000313" key="2">
    <source>
        <dbReference type="EMBL" id="ADO82287.1"/>
    </source>
</evidence>
<dbReference type="InterPro" id="IPR011990">
    <property type="entry name" value="TPR-like_helical_dom_sf"/>
</dbReference>
<accession>E3H5Z7</accession>
<dbReference type="STRING" id="572544.Ilyop_0499"/>
<feature type="repeat" description="TPR" evidence="1">
    <location>
        <begin position="419"/>
        <end position="452"/>
    </location>
</feature>
<evidence type="ECO:0000256" key="1">
    <source>
        <dbReference type="PROSITE-ProRule" id="PRU00339"/>
    </source>
</evidence>
<dbReference type="HOGENOM" id="CLU_541608_0_0_0"/>
<dbReference type="InterPro" id="IPR019734">
    <property type="entry name" value="TPR_rpt"/>
</dbReference>
<keyword evidence="1" id="KW-0802">TPR repeat</keyword>
<dbReference type="Gene3D" id="1.25.40.10">
    <property type="entry name" value="Tetratricopeptide repeat domain"/>
    <property type="match status" value="1"/>
</dbReference>
<organism evidence="2 3">
    <name type="scientific">Ilyobacter polytropus (strain ATCC 51220 / DSM 2926 / LMG 16218 / CuHBu1)</name>
    <dbReference type="NCBI Taxonomy" id="572544"/>
    <lineage>
        <taxon>Bacteria</taxon>
        <taxon>Fusobacteriati</taxon>
        <taxon>Fusobacteriota</taxon>
        <taxon>Fusobacteriia</taxon>
        <taxon>Fusobacteriales</taxon>
        <taxon>Fusobacteriaceae</taxon>
        <taxon>Ilyobacter</taxon>
    </lineage>
</organism>
<dbReference type="SUPFAM" id="SSF48452">
    <property type="entry name" value="TPR-like"/>
    <property type="match status" value="1"/>
</dbReference>
<protein>
    <submittedName>
        <fullName evidence="2">Uncharacterized protein</fullName>
    </submittedName>
</protein>
<dbReference type="Proteomes" id="UP000006875">
    <property type="component" value="Chromosome"/>
</dbReference>
<name>E3H5Z7_ILYPC</name>
<dbReference type="EMBL" id="CP002281">
    <property type="protein sequence ID" value="ADO82287.1"/>
    <property type="molecule type" value="Genomic_DNA"/>
</dbReference>
<gene>
    <name evidence="2" type="ordered locus">Ilyop_0499</name>
</gene>
<dbReference type="OrthoDB" id="86462at2"/>
<dbReference type="RefSeq" id="WP_013386957.1">
    <property type="nucleotide sequence ID" value="NC_014632.1"/>
</dbReference>
<proteinExistence type="predicted"/>